<feature type="compositionally biased region" description="Basic and acidic residues" evidence="1">
    <location>
        <begin position="270"/>
        <end position="280"/>
    </location>
</feature>
<reference evidence="3" key="1">
    <citation type="submission" date="2020-10" db="EMBL/GenBank/DDBJ databases">
        <authorList>
            <person name="Gilroy R."/>
        </authorList>
    </citation>
    <scope>NUCLEOTIDE SEQUENCE</scope>
    <source>
        <strain evidence="3">13766</strain>
    </source>
</reference>
<organism evidence="3 4">
    <name type="scientific">Candidatus Alectryocaccomicrobium excrementavium</name>
    <dbReference type="NCBI Taxonomy" id="2840668"/>
    <lineage>
        <taxon>Bacteria</taxon>
        <taxon>Bacillati</taxon>
        <taxon>Bacillota</taxon>
        <taxon>Clostridia</taxon>
        <taxon>Candidatus Alectryocaccomicrobium</taxon>
    </lineage>
</organism>
<keyword evidence="2" id="KW-0812">Transmembrane</keyword>
<evidence type="ECO:0000256" key="2">
    <source>
        <dbReference type="SAM" id="Phobius"/>
    </source>
</evidence>
<feature type="region of interest" description="Disordered" evidence="1">
    <location>
        <begin position="217"/>
        <end position="236"/>
    </location>
</feature>
<reference evidence="3" key="2">
    <citation type="journal article" date="2021" name="PeerJ">
        <title>Extensive microbial diversity within the chicken gut microbiome revealed by metagenomics and culture.</title>
        <authorList>
            <person name="Gilroy R."/>
            <person name="Ravi A."/>
            <person name="Getino M."/>
            <person name="Pursley I."/>
            <person name="Horton D.L."/>
            <person name="Alikhan N.F."/>
            <person name="Baker D."/>
            <person name="Gharbi K."/>
            <person name="Hall N."/>
            <person name="Watson M."/>
            <person name="Adriaenssens E.M."/>
            <person name="Foster-Nyarko E."/>
            <person name="Jarju S."/>
            <person name="Secka A."/>
            <person name="Antonio M."/>
            <person name="Oren A."/>
            <person name="Chaudhuri R.R."/>
            <person name="La Ragione R."/>
            <person name="Hildebrand F."/>
            <person name="Pallen M.J."/>
        </authorList>
    </citation>
    <scope>NUCLEOTIDE SEQUENCE</scope>
    <source>
        <strain evidence="3">13766</strain>
    </source>
</reference>
<feature type="region of interest" description="Disordered" evidence="1">
    <location>
        <begin position="242"/>
        <end position="280"/>
    </location>
</feature>
<proteinExistence type="predicted"/>
<name>A0A9D1K5M1_9FIRM</name>
<evidence type="ECO:0000313" key="4">
    <source>
        <dbReference type="Proteomes" id="UP000824140"/>
    </source>
</evidence>
<dbReference type="AlphaFoldDB" id="A0A9D1K5M1"/>
<accession>A0A9D1K5M1</accession>
<gene>
    <name evidence="3" type="primary">amaP</name>
    <name evidence="3" type="ORF">IAA84_01905</name>
</gene>
<keyword evidence="2" id="KW-1133">Transmembrane helix</keyword>
<protein>
    <submittedName>
        <fullName evidence="3">Alkaline shock response membrane anchor protein AmaP</fullName>
    </submittedName>
</protein>
<evidence type="ECO:0000313" key="3">
    <source>
        <dbReference type="EMBL" id="HIS91752.1"/>
    </source>
</evidence>
<dbReference type="Proteomes" id="UP000824140">
    <property type="component" value="Unassembled WGS sequence"/>
</dbReference>
<keyword evidence="2" id="KW-0472">Membrane</keyword>
<feature type="compositionally biased region" description="Low complexity" evidence="1">
    <location>
        <begin position="220"/>
        <end position="230"/>
    </location>
</feature>
<comment type="caution">
    <text evidence="3">The sequence shown here is derived from an EMBL/GenBank/DDBJ whole genome shotgun (WGS) entry which is preliminary data.</text>
</comment>
<dbReference type="EMBL" id="DVJN01000036">
    <property type="protein sequence ID" value="HIS91752.1"/>
    <property type="molecule type" value="Genomic_DNA"/>
</dbReference>
<sequence length="280" mass="30204">MKPRWYERLLTALLALVAFAVFALLLAGVWSKNAEALLRWALFDYDHRWTLLYAVIFAVGAVWSLYVVFIHVKRERSRHTGFVSVQDSDNGEVLVSVAALHSLASKAVANMDGVTCKDVRVVEHADSISLKLKVSVMGDRNIPNATAEMQRAIRTHIETHSGIAVRDVKVIVTDIVAAPDLFVSAPAPLSGADGKPEEEIYYAPEPAVRDESALREELAEAPGAAEAVQVAEEDDGFQRVAEDFAAAEAEAEAGGEGAHEPDADGGQEQEGIKKDGTAGE</sequence>
<evidence type="ECO:0000256" key="1">
    <source>
        <dbReference type="SAM" id="MobiDB-lite"/>
    </source>
</evidence>
<dbReference type="NCBIfam" id="NF033218">
    <property type="entry name" value="anchor_AmaP"/>
    <property type="match status" value="1"/>
</dbReference>
<feature type="transmembrane region" description="Helical" evidence="2">
    <location>
        <begin position="50"/>
        <end position="69"/>
    </location>
</feature>